<dbReference type="Pfam" id="PF00496">
    <property type="entry name" value="SBP_bac_5"/>
    <property type="match status" value="1"/>
</dbReference>
<feature type="signal peptide" evidence="3">
    <location>
        <begin position="1"/>
        <end position="28"/>
    </location>
</feature>
<dbReference type="RefSeq" id="WP_133868878.1">
    <property type="nucleotide sequence ID" value="NZ_SOAU01000001.1"/>
</dbReference>
<evidence type="ECO:0000256" key="3">
    <source>
        <dbReference type="SAM" id="SignalP"/>
    </source>
</evidence>
<dbReference type="SUPFAM" id="SSF53850">
    <property type="entry name" value="Periplasmic binding protein-like II"/>
    <property type="match status" value="1"/>
</dbReference>
<dbReference type="InterPro" id="IPR039424">
    <property type="entry name" value="SBP_5"/>
</dbReference>
<reference evidence="5 6" key="1">
    <citation type="submission" date="2019-03" db="EMBL/GenBank/DDBJ databases">
        <title>Sequencing the genomes of 1000 actinobacteria strains.</title>
        <authorList>
            <person name="Klenk H.-P."/>
        </authorList>
    </citation>
    <scope>NUCLEOTIDE SEQUENCE [LARGE SCALE GENOMIC DNA]</scope>
    <source>
        <strain evidence="5 6">DSM 18936</strain>
    </source>
</reference>
<organism evidence="5 6">
    <name type="scientific">Ilumatobacter fluminis</name>
    <dbReference type="NCBI Taxonomy" id="467091"/>
    <lineage>
        <taxon>Bacteria</taxon>
        <taxon>Bacillati</taxon>
        <taxon>Actinomycetota</taxon>
        <taxon>Acidimicrobiia</taxon>
        <taxon>Acidimicrobiales</taxon>
        <taxon>Ilumatobacteraceae</taxon>
        <taxon>Ilumatobacter</taxon>
    </lineage>
</organism>
<comment type="caution">
    <text evidence="5">The sequence shown here is derived from an EMBL/GenBank/DDBJ whole genome shotgun (WGS) entry which is preliminary data.</text>
</comment>
<dbReference type="EMBL" id="SOAU01000001">
    <property type="protein sequence ID" value="TDT16505.1"/>
    <property type="molecule type" value="Genomic_DNA"/>
</dbReference>
<evidence type="ECO:0000313" key="6">
    <source>
        <dbReference type="Proteomes" id="UP000294558"/>
    </source>
</evidence>
<dbReference type="PANTHER" id="PTHR30290:SF38">
    <property type="entry name" value="D,D-DIPEPTIDE-BINDING PERIPLASMIC PROTEIN DDPA-RELATED"/>
    <property type="match status" value="1"/>
</dbReference>
<feature type="domain" description="Solute-binding protein family 5" evidence="4">
    <location>
        <begin position="153"/>
        <end position="520"/>
    </location>
</feature>
<dbReference type="GO" id="GO:1904680">
    <property type="term" value="F:peptide transmembrane transporter activity"/>
    <property type="evidence" value="ECO:0007669"/>
    <property type="project" value="TreeGrafter"/>
</dbReference>
<dbReference type="InterPro" id="IPR000914">
    <property type="entry name" value="SBP_5_dom"/>
</dbReference>
<dbReference type="Gene3D" id="3.90.76.10">
    <property type="entry name" value="Dipeptide-binding Protein, Domain 1"/>
    <property type="match status" value="1"/>
</dbReference>
<keyword evidence="6" id="KW-1185">Reference proteome</keyword>
<evidence type="ECO:0000256" key="1">
    <source>
        <dbReference type="ARBA" id="ARBA00022729"/>
    </source>
</evidence>
<evidence type="ECO:0000256" key="2">
    <source>
        <dbReference type="SAM" id="MobiDB-lite"/>
    </source>
</evidence>
<accession>A0A4R7HZF9</accession>
<feature type="chain" id="PRO_5038677416" evidence="3">
    <location>
        <begin position="29"/>
        <end position="619"/>
    </location>
</feature>
<dbReference type="AlphaFoldDB" id="A0A4R7HZF9"/>
<name>A0A4R7HZF9_9ACTN</name>
<dbReference type="Gene3D" id="3.40.190.10">
    <property type="entry name" value="Periplasmic binding protein-like II"/>
    <property type="match status" value="1"/>
</dbReference>
<dbReference type="PANTHER" id="PTHR30290">
    <property type="entry name" value="PERIPLASMIC BINDING COMPONENT OF ABC TRANSPORTER"/>
    <property type="match status" value="1"/>
</dbReference>
<dbReference type="Gene3D" id="3.10.105.10">
    <property type="entry name" value="Dipeptide-binding Protein, Domain 3"/>
    <property type="match status" value="1"/>
</dbReference>
<gene>
    <name evidence="5" type="ORF">BDK89_2096</name>
</gene>
<feature type="compositionally biased region" description="Acidic residues" evidence="2">
    <location>
        <begin position="31"/>
        <end position="103"/>
    </location>
</feature>
<evidence type="ECO:0000259" key="4">
    <source>
        <dbReference type="Pfam" id="PF00496"/>
    </source>
</evidence>
<dbReference type="Proteomes" id="UP000294558">
    <property type="component" value="Unassembled WGS sequence"/>
</dbReference>
<dbReference type="PROSITE" id="PS51257">
    <property type="entry name" value="PROKAR_LIPOPROTEIN"/>
    <property type="match status" value="1"/>
</dbReference>
<sequence length="619" mass="67219">MSTQQRPAVRRRLAALAVAAGLVFTACGGGDSDDDAGTDDSSEQDDSGSDDSGSDDSDDSDSDDSGSDDSDADEPADAAEAVEESGEDREEAIDITIAEEENTDPVTGGTLRYGLEADVNGLNPTASSLSAPGITMSFAVFDTLAASTTDGDWVPYLAESFTPNDDFTQWTVKLREGITFHDGTPLNAEAVVVNFEAQRAHPLVGLAVKPYFPEEGATTVVDDLTVTFTMLDPNANFPTALTGQLGLMASPTWLEAALADGSLNQAPVGTGPFVFESRSEDSVTRFVRNDNWWNGEVYLDAVEFLPVPDPDSRTELLFGGELDALQTTNQASVLDLTEDGSIQNVLNDASEESFAMMNTASAPFDDIRARKALTLATPVDLYNELIALGVNRPAEQMFTPDSPFYNPDVVQEHDDIEGAQALVAEYCGERAGDENTVLGTPACTDGKINIELQWSGPSTVQTRIAELLNESWTEAGFNVTFDELLQDEHVSQTAFGQYNVNTWRQFGATNPADDRVWLMCRNIGGISLNWPRFCDEERDAIILEIMATPNPDDQVPLWQQLTEKINQDYLYVFFNHTLWDNAFAENVKGVCNRTAPGDPEVTLKCSSNGANWFSSIWIE</sequence>
<proteinExistence type="predicted"/>
<feature type="region of interest" description="Disordered" evidence="2">
    <location>
        <begin position="25"/>
        <end position="109"/>
    </location>
</feature>
<dbReference type="GO" id="GO:0015833">
    <property type="term" value="P:peptide transport"/>
    <property type="evidence" value="ECO:0007669"/>
    <property type="project" value="TreeGrafter"/>
</dbReference>
<keyword evidence="1 3" id="KW-0732">Signal</keyword>
<protein>
    <submittedName>
        <fullName evidence="5">ABC-type transport system substrate-binding protein</fullName>
    </submittedName>
</protein>
<evidence type="ECO:0000313" key="5">
    <source>
        <dbReference type="EMBL" id="TDT16505.1"/>
    </source>
</evidence>
<dbReference type="OrthoDB" id="5240629at2"/>